<sequence>MKDTGYGLLIRSLDCIAERRAGTETTSNMLASFSMFTFAGSLRVAAMSCLDTMVNSIYRTGSRQAHGGRDRMLCHVDGCDHQQPIIGRCRAYGCRTSCEMKGVREVFSEQGCIALTVAKRSKVECVVLGWNKSTPAAVLDGVQYLSVVHDTFDCGKMCES</sequence>
<name>A0AAU9KP53_9STRA</name>
<accession>A0AAU9KP53</accession>
<evidence type="ECO:0000313" key="2">
    <source>
        <dbReference type="Proteomes" id="UP001160483"/>
    </source>
</evidence>
<dbReference type="Proteomes" id="UP001160483">
    <property type="component" value="Unassembled WGS sequence"/>
</dbReference>
<organism evidence="1 2">
    <name type="scientific">Peronospora belbahrii</name>
    <dbReference type="NCBI Taxonomy" id="622444"/>
    <lineage>
        <taxon>Eukaryota</taxon>
        <taxon>Sar</taxon>
        <taxon>Stramenopiles</taxon>
        <taxon>Oomycota</taxon>
        <taxon>Peronosporomycetes</taxon>
        <taxon>Peronosporales</taxon>
        <taxon>Peronosporaceae</taxon>
        <taxon>Peronospora</taxon>
    </lineage>
</organism>
<reference evidence="1" key="1">
    <citation type="submission" date="2021-11" db="EMBL/GenBank/DDBJ databases">
        <authorList>
            <person name="Islam A."/>
            <person name="Islam S."/>
            <person name="Flora M.S."/>
            <person name="Rahman M."/>
            <person name="Ziaur R.M."/>
            <person name="Epstein J.H."/>
            <person name="Hassan M."/>
            <person name="Klassen M."/>
            <person name="Woodard K."/>
            <person name="Webb A."/>
            <person name="Webby R.J."/>
            <person name="El Zowalaty M.E."/>
        </authorList>
    </citation>
    <scope>NUCLEOTIDE SEQUENCE</scope>
    <source>
        <strain evidence="1">Pbs3</strain>
    </source>
</reference>
<gene>
    <name evidence="1" type="ORF">PBS003_LOCUS1907</name>
</gene>
<dbReference type="AlphaFoldDB" id="A0AAU9KP53"/>
<evidence type="ECO:0000313" key="1">
    <source>
        <dbReference type="EMBL" id="CAH0475073.1"/>
    </source>
</evidence>
<protein>
    <submittedName>
        <fullName evidence="1">Uncharacterized protein</fullName>
    </submittedName>
</protein>
<comment type="caution">
    <text evidence="1">The sequence shown here is derived from an EMBL/GenBank/DDBJ whole genome shotgun (WGS) entry which is preliminary data.</text>
</comment>
<dbReference type="EMBL" id="CAKKTJ010000119">
    <property type="protein sequence ID" value="CAH0475073.1"/>
    <property type="molecule type" value="Genomic_DNA"/>
</dbReference>
<proteinExistence type="predicted"/>